<gene>
    <name evidence="3" type="ORF">QG37_06320</name>
</gene>
<dbReference type="GO" id="GO:0030687">
    <property type="term" value="C:preribosome, large subunit precursor"/>
    <property type="evidence" value="ECO:0007669"/>
    <property type="project" value="TreeGrafter"/>
</dbReference>
<accession>A0A0L0NTX8</accession>
<dbReference type="VEuPathDB" id="FungiDB:CJI96_0001263"/>
<evidence type="ECO:0000256" key="1">
    <source>
        <dbReference type="SAM" id="MobiDB-lite"/>
    </source>
</evidence>
<evidence type="ECO:0000313" key="3">
    <source>
        <dbReference type="EMBL" id="KND97115.1"/>
    </source>
</evidence>
<dbReference type="Gene3D" id="3.40.50.10480">
    <property type="entry name" value="Probable brix-domain ribosomal biogenesis protein"/>
    <property type="match status" value="1"/>
</dbReference>
<comment type="caution">
    <text evidence="3">The sequence shown here is derived from an EMBL/GenBank/DDBJ whole genome shotgun (WGS) entry which is preliminary data.</text>
</comment>
<feature type="region of interest" description="Disordered" evidence="1">
    <location>
        <begin position="1"/>
        <end position="20"/>
    </location>
</feature>
<protein>
    <recommendedName>
        <fullName evidence="2">Brix domain-containing protein</fullName>
    </recommendedName>
</protein>
<dbReference type="PROSITE" id="PS50833">
    <property type="entry name" value="BRIX"/>
    <property type="match status" value="1"/>
</dbReference>
<dbReference type="InterPro" id="IPR044281">
    <property type="entry name" value="IMP4/RPF1"/>
</dbReference>
<dbReference type="AlphaFoldDB" id="A0A0L0NTX8"/>
<dbReference type="VEuPathDB" id="FungiDB:CJI97_001227"/>
<reference evidence="4" key="1">
    <citation type="journal article" date="2015" name="BMC Genomics">
        <title>Draft genome of a commonly misdiagnosed multidrug resistant pathogen Candida auris.</title>
        <authorList>
            <person name="Chatterjee S."/>
            <person name="Alampalli S.V."/>
            <person name="Nageshan R.K."/>
            <person name="Chettiar S.T."/>
            <person name="Joshi S."/>
            <person name="Tatu U.S."/>
        </authorList>
    </citation>
    <scope>NUCLEOTIDE SEQUENCE [LARGE SCALE GENOMIC DNA]</scope>
    <source>
        <strain evidence="4">6684</strain>
    </source>
</reference>
<dbReference type="Pfam" id="PF04427">
    <property type="entry name" value="Brix"/>
    <property type="match status" value="1"/>
</dbReference>
<proteinExistence type="predicted"/>
<dbReference type="VEuPathDB" id="FungiDB:CJJ09_003632"/>
<dbReference type="GO" id="GO:0000460">
    <property type="term" value="P:maturation of 5.8S rRNA"/>
    <property type="evidence" value="ECO:0007669"/>
    <property type="project" value="TreeGrafter"/>
</dbReference>
<name>A0A0L0NTX8_CANAR</name>
<dbReference type="GO" id="GO:0000470">
    <property type="term" value="P:maturation of LSU-rRNA"/>
    <property type="evidence" value="ECO:0007669"/>
    <property type="project" value="TreeGrafter"/>
</dbReference>
<dbReference type="EMBL" id="LGST01000043">
    <property type="protein sequence ID" value="KND97115.1"/>
    <property type="molecule type" value="Genomic_DNA"/>
</dbReference>
<sequence>MSAQETTAETLKKIKNKQRRQKVFAAIQHERAKERHKERAARAKEERENPQLKEERLAANVPDTIESKRVYDETISAEFEGEDEFSALFSKTQKDPKVLLTTNANARKAAYEFADMMMDFVPNVTFVKRKREYLMKEMAQFCNNREYTDLIVINEDKKKVNGLTFIHLPEGPTFYFSVSSYVEPKGIRGHGRATSHIPELILNNFNTRLGKTVGRLFQAIFPKQPEIEGRQVITLHNQRDYIFFRRHRYLFKENERVGLQELGPQFTLKLRRLQKGIKEEIEWEHKPDMDKDKRKFYL</sequence>
<feature type="region of interest" description="Disordered" evidence="1">
    <location>
        <begin position="29"/>
        <end position="52"/>
    </location>
</feature>
<feature type="domain" description="Brix" evidence="2">
    <location>
        <begin position="96"/>
        <end position="279"/>
    </location>
</feature>
<dbReference type="VEuPathDB" id="FungiDB:QG37_06320"/>
<dbReference type="FunFam" id="3.40.50.10480:FF:000002">
    <property type="entry name" value="Ribosome production factor 1"/>
    <property type="match status" value="1"/>
</dbReference>
<evidence type="ECO:0000259" key="2">
    <source>
        <dbReference type="PROSITE" id="PS50833"/>
    </source>
</evidence>
<dbReference type="SUPFAM" id="SSF52954">
    <property type="entry name" value="Class II aaRS ABD-related"/>
    <property type="match status" value="1"/>
</dbReference>
<dbReference type="SMART" id="SM00879">
    <property type="entry name" value="Brix"/>
    <property type="match status" value="1"/>
</dbReference>
<evidence type="ECO:0000313" key="4">
    <source>
        <dbReference type="Proteomes" id="UP000037122"/>
    </source>
</evidence>
<dbReference type="PANTHER" id="PTHR22734">
    <property type="entry name" value="U3 SMALL NUCLEOLAR RIBONUCLEOPROTEIN PROTEIN IMP4"/>
    <property type="match status" value="1"/>
</dbReference>
<dbReference type="GO" id="GO:0042134">
    <property type="term" value="F:rRNA primary transcript binding"/>
    <property type="evidence" value="ECO:0007669"/>
    <property type="project" value="InterPro"/>
</dbReference>
<dbReference type="GO" id="GO:0005730">
    <property type="term" value="C:nucleolus"/>
    <property type="evidence" value="ECO:0007669"/>
    <property type="project" value="TreeGrafter"/>
</dbReference>
<dbReference type="VEuPathDB" id="FungiDB:CJJ07_001797"/>
<dbReference type="InterPro" id="IPR007109">
    <property type="entry name" value="Brix"/>
</dbReference>
<dbReference type="PANTHER" id="PTHR22734:SF3">
    <property type="entry name" value="RIBOSOME PRODUCTION FACTOR 1"/>
    <property type="match status" value="1"/>
</dbReference>
<dbReference type="Proteomes" id="UP000037122">
    <property type="component" value="Unassembled WGS sequence"/>
</dbReference>
<organism evidence="3 4">
    <name type="scientific">Candidozyma auris</name>
    <name type="common">Yeast</name>
    <name type="synonym">Candida auris</name>
    <dbReference type="NCBI Taxonomy" id="498019"/>
    <lineage>
        <taxon>Eukaryota</taxon>
        <taxon>Fungi</taxon>
        <taxon>Dikarya</taxon>
        <taxon>Ascomycota</taxon>
        <taxon>Saccharomycotina</taxon>
        <taxon>Pichiomycetes</taxon>
        <taxon>Metschnikowiaceae</taxon>
        <taxon>Candidozyma</taxon>
    </lineage>
</organism>
<dbReference type="VEuPathDB" id="FungiDB:B9J08_001377"/>